<name>A0ABN9TRM3_9DINO</name>
<keyword evidence="3" id="KW-1185">Reference proteome</keyword>
<evidence type="ECO:0000313" key="2">
    <source>
        <dbReference type="EMBL" id="CAK0848809.1"/>
    </source>
</evidence>
<dbReference type="EMBL" id="CAUYUJ010015011">
    <property type="protein sequence ID" value="CAK0848809.1"/>
    <property type="molecule type" value="Genomic_DNA"/>
</dbReference>
<sequence length="335" mass="37693">MMWMTIRWDSHGAWNDERGTLKEVGLWEHELLMCAAYNVNYGTLYSPDRQGQVNKANEDQRKLLTPGTDALFLHHLPRILDDEGRAHHVHAPNIAKELYGDLAEDKQLSNKGDKVGLCRFYGAIRKAKQEERIWARRQYLLDTAAAKLGYLPRSFNLTDKTLSAQKAAGAAGSGASSSMAQGNREIDKIRAATKNKLAGGLHLAQVMYNDRNKHLQRMILRGATAAEQWHSEQNKALRSVKEGVPWYVKQVSGKMHGHIVDTAKAIFQFEKYERMGLKPVSAFPEEGPALADYPTVWRLRRPRPRASPLFFRFLPPRAPDPRASPSPPTLAAPPV</sequence>
<accession>A0ABN9TRM3</accession>
<comment type="caution">
    <text evidence="2">The sequence shown here is derived from an EMBL/GenBank/DDBJ whole genome shotgun (WGS) entry which is preliminary data.</text>
</comment>
<organism evidence="2 3">
    <name type="scientific">Prorocentrum cordatum</name>
    <dbReference type="NCBI Taxonomy" id="2364126"/>
    <lineage>
        <taxon>Eukaryota</taxon>
        <taxon>Sar</taxon>
        <taxon>Alveolata</taxon>
        <taxon>Dinophyceae</taxon>
        <taxon>Prorocentrales</taxon>
        <taxon>Prorocentraceae</taxon>
        <taxon>Prorocentrum</taxon>
    </lineage>
</organism>
<feature type="compositionally biased region" description="Pro residues" evidence="1">
    <location>
        <begin position="316"/>
        <end position="335"/>
    </location>
</feature>
<dbReference type="Proteomes" id="UP001189429">
    <property type="component" value="Unassembled WGS sequence"/>
</dbReference>
<gene>
    <name evidence="2" type="ORF">PCOR1329_LOCUS41666</name>
</gene>
<evidence type="ECO:0000313" key="3">
    <source>
        <dbReference type="Proteomes" id="UP001189429"/>
    </source>
</evidence>
<feature type="region of interest" description="Disordered" evidence="1">
    <location>
        <begin position="315"/>
        <end position="335"/>
    </location>
</feature>
<reference evidence="2" key="1">
    <citation type="submission" date="2023-10" db="EMBL/GenBank/DDBJ databases">
        <authorList>
            <person name="Chen Y."/>
            <person name="Shah S."/>
            <person name="Dougan E. K."/>
            <person name="Thang M."/>
            <person name="Chan C."/>
        </authorList>
    </citation>
    <scope>NUCLEOTIDE SEQUENCE [LARGE SCALE GENOMIC DNA]</scope>
</reference>
<proteinExistence type="predicted"/>
<protein>
    <submittedName>
        <fullName evidence="2">Uncharacterized protein</fullName>
    </submittedName>
</protein>
<evidence type="ECO:0000256" key="1">
    <source>
        <dbReference type="SAM" id="MobiDB-lite"/>
    </source>
</evidence>